<evidence type="ECO:0000256" key="9">
    <source>
        <dbReference type="PIRSR" id="PIRSR037471-1"/>
    </source>
</evidence>
<feature type="transmembrane region" description="Helical" evidence="10">
    <location>
        <begin position="318"/>
        <end position="337"/>
    </location>
</feature>
<dbReference type="PIRSF" id="PIRSF037471">
    <property type="entry name" value="UCP037471"/>
    <property type="match status" value="1"/>
</dbReference>
<dbReference type="AlphaFoldDB" id="A0A5J4ZB33"/>
<feature type="signal peptide" evidence="11">
    <location>
        <begin position="1"/>
        <end position="22"/>
    </location>
</feature>
<dbReference type="Gene3D" id="1.20.120.1770">
    <property type="match status" value="1"/>
</dbReference>
<dbReference type="InterPro" id="IPR045265">
    <property type="entry name" value="AIR12_DOMON"/>
</dbReference>
<protein>
    <recommendedName>
        <fullName evidence="8">Cytochrome b561 and DOMON domain-containing protein</fullName>
    </recommendedName>
</protein>
<dbReference type="GO" id="GO:0016020">
    <property type="term" value="C:membrane"/>
    <property type="evidence" value="ECO:0007669"/>
    <property type="project" value="UniProtKB-SubCell"/>
</dbReference>
<keyword evidence="9" id="KW-0479">Metal-binding</keyword>
<feature type="binding site" description="axial binding residue" evidence="9">
    <location>
        <position position="208"/>
    </location>
    <ligand>
        <name>heme b</name>
        <dbReference type="ChEBI" id="CHEBI:60344"/>
        <label>1</label>
    </ligand>
    <ligandPart>
        <name>Fe</name>
        <dbReference type="ChEBI" id="CHEBI:18248"/>
    </ligandPart>
</feature>
<comment type="cofactor">
    <cofactor evidence="8">
        <name>heme b</name>
        <dbReference type="ChEBI" id="CHEBI:60344"/>
    </cofactor>
    <text evidence="8">Binds 2 heme b groups non-covalently.</text>
</comment>
<dbReference type="CDD" id="cd09629">
    <property type="entry name" value="DOMON_CIL1_like"/>
    <property type="match status" value="1"/>
</dbReference>
<dbReference type="CDD" id="cd08760">
    <property type="entry name" value="Cyt_b561_FRRS1_like"/>
    <property type="match status" value="1"/>
</dbReference>
<dbReference type="InterPro" id="IPR005018">
    <property type="entry name" value="DOMON_domain"/>
</dbReference>
<evidence type="ECO:0000259" key="13">
    <source>
        <dbReference type="PROSITE" id="PS50939"/>
    </source>
</evidence>
<feature type="transmembrane region" description="Helical" evidence="10">
    <location>
        <begin position="343"/>
        <end position="362"/>
    </location>
</feature>
<dbReference type="Pfam" id="PF04526">
    <property type="entry name" value="DUF568"/>
    <property type="match status" value="1"/>
</dbReference>
<dbReference type="PROSITE" id="PS50939">
    <property type="entry name" value="CYTOCHROME_B561"/>
    <property type="match status" value="1"/>
</dbReference>
<keyword evidence="7 8" id="KW-0472">Membrane</keyword>
<gene>
    <name evidence="14" type="ORF">F0562_018779</name>
</gene>
<evidence type="ECO:0000256" key="6">
    <source>
        <dbReference type="ARBA" id="ARBA00022989"/>
    </source>
</evidence>
<feature type="transmembrane region" description="Helical" evidence="10">
    <location>
        <begin position="277"/>
        <end position="297"/>
    </location>
</feature>
<dbReference type="InterPro" id="IPR006593">
    <property type="entry name" value="Cyt_b561/ferric_Rdtase_TM"/>
</dbReference>
<evidence type="ECO:0000256" key="8">
    <source>
        <dbReference type="PIRNR" id="PIRNR037471"/>
    </source>
</evidence>
<keyword evidence="2 8" id="KW-0813">Transport</keyword>
<dbReference type="InterPro" id="IPR017214">
    <property type="entry name" value="UCP037471"/>
</dbReference>
<feature type="chain" id="PRO_5023888615" description="Cytochrome b561 and DOMON domain-containing protein" evidence="11">
    <location>
        <begin position="23"/>
        <end position="381"/>
    </location>
</feature>
<feature type="transmembrane region" description="Helical" evidence="10">
    <location>
        <begin position="241"/>
        <end position="265"/>
    </location>
</feature>
<proteinExistence type="predicted"/>
<evidence type="ECO:0000256" key="5">
    <source>
        <dbReference type="ARBA" id="ARBA00022982"/>
    </source>
</evidence>
<feature type="binding site" description="axial binding residue" evidence="9">
    <location>
        <position position="277"/>
    </location>
    <ligand>
        <name>heme b</name>
        <dbReference type="ChEBI" id="CHEBI:60344"/>
        <label>1</label>
    </ligand>
    <ligandPart>
        <name>Fe</name>
        <dbReference type="ChEBI" id="CHEBI:18248"/>
    </ligandPart>
</feature>
<evidence type="ECO:0000256" key="1">
    <source>
        <dbReference type="ARBA" id="ARBA00004370"/>
    </source>
</evidence>
<dbReference type="PROSITE" id="PS50836">
    <property type="entry name" value="DOMON"/>
    <property type="match status" value="1"/>
</dbReference>
<evidence type="ECO:0000259" key="12">
    <source>
        <dbReference type="PROSITE" id="PS50836"/>
    </source>
</evidence>
<feature type="binding site" description="axial binding residue" evidence="9">
    <location>
        <position position="244"/>
    </location>
    <ligand>
        <name>heme b</name>
        <dbReference type="ChEBI" id="CHEBI:60344"/>
        <label>1</label>
    </ligand>
    <ligandPart>
        <name>Fe</name>
        <dbReference type="ChEBI" id="CHEBI:18248"/>
    </ligandPart>
</feature>
<feature type="binding site" description="axial binding residue" evidence="9">
    <location>
        <position position="313"/>
    </location>
    <ligand>
        <name>heme b</name>
        <dbReference type="ChEBI" id="CHEBI:60344"/>
        <label>1</label>
    </ligand>
    <ligandPart>
        <name>Fe</name>
        <dbReference type="ChEBI" id="CHEBI:18248"/>
    </ligandPart>
</feature>
<keyword evidence="6 10" id="KW-1133">Transmembrane helix</keyword>
<sequence>MSSSRFYVLILIFLSSFALSSAADQSCSNFTFPDHNKLFRSCTDLPVLNSFLHWTYNPSSTTLRIAYRRSDVASSTWVAWAINPKSKGMIGSQAIVAYPKPDGTMIIYTSPVNSYRTQMREGNLSVAVYDLSATYLNDEITIFATLVLPNNSGTINHVWQDGPLAGDSLGMHQLSGDHLQSTASLNLTSGTTVTAKGGDSRATLRNIHGMLNVFSWGIMMPVGFMIARYMKAFQPDVPTWFYLHVSLQCSAFIIGIAGCVTGLVLGHMSPGVHHHDHMAIGTTVFCLGVLQVLALFLRPKKDHKYRHYWNIYHHYTGYAVLILSVANIFLGFGILKPAKIWKIAYYVVFGALVFITIVLEVCKRCMKEKEKNSTDDKNGRA</sequence>
<dbReference type="PANTHER" id="PTHR23130:SF167">
    <property type="entry name" value="CYTOCHROME B561 AND DOMON DOMAIN-CONTAINING PROTEIN"/>
    <property type="match status" value="1"/>
</dbReference>
<keyword evidence="3 10" id="KW-0812">Transmembrane</keyword>
<dbReference type="PANTHER" id="PTHR23130">
    <property type="entry name" value="CYTOCHROME B561 AND DOMON DOMAIN-CONTAINING PROTEIN"/>
    <property type="match status" value="1"/>
</dbReference>
<evidence type="ECO:0000256" key="10">
    <source>
        <dbReference type="SAM" id="Phobius"/>
    </source>
</evidence>
<keyword evidence="9" id="KW-0408">Iron</keyword>
<feature type="transmembrane region" description="Helical" evidence="10">
    <location>
        <begin position="209"/>
        <end position="229"/>
    </location>
</feature>
<dbReference type="SMART" id="SM00665">
    <property type="entry name" value="B561"/>
    <property type="match status" value="1"/>
</dbReference>
<feature type="domain" description="DOMON" evidence="12">
    <location>
        <begin position="48"/>
        <end position="162"/>
    </location>
</feature>
<keyword evidence="4 11" id="KW-0732">Signal</keyword>
<dbReference type="OrthoDB" id="2419613at2759"/>
<evidence type="ECO:0000313" key="14">
    <source>
        <dbReference type="EMBL" id="KAA8515610.1"/>
    </source>
</evidence>
<dbReference type="Proteomes" id="UP000325577">
    <property type="component" value="Linkage Group LG9"/>
</dbReference>
<evidence type="ECO:0000313" key="15">
    <source>
        <dbReference type="Proteomes" id="UP000325577"/>
    </source>
</evidence>
<evidence type="ECO:0000256" key="4">
    <source>
        <dbReference type="ARBA" id="ARBA00022729"/>
    </source>
</evidence>
<organism evidence="14 15">
    <name type="scientific">Nyssa sinensis</name>
    <dbReference type="NCBI Taxonomy" id="561372"/>
    <lineage>
        <taxon>Eukaryota</taxon>
        <taxon>Viridiplantae</taxon>
        <taxon>Streptophyta</taxon>
        <taxon>Embryophyta</taxon>
        <taxon>Tracheophyta</taxon>
        <taxon>Spermatophyta</taxon>
        <taxon>Magnoliopsida</taxon>
        <taxon>eudicotyledons</taxon>
        <taxon>Gunneridae</taxon>
        <taxon>Pentapetalae</taxon>
        <taxon>asterids</taxon>
        <taxon>Cornales</taxon>
        <taxon>Nyssaceae</taxon>
        <taxon>Nyssa</taxon>
    </lineage>
</organism>
<dbReference type="GO" id="GO:0046872">
    <property type="term" value="F:metal ion binding"/>
    <property type="evidence" value="ECO:0007669"/>
    <property type="project" value="UniProtKB-KW"/>
</dbReference>
<reference evidence="14 15" key="1">
    <citation type="submission" date="2019-09" db="EMBL/GenBank/DDBJ databases">
        <title>A chromosome-level genome assembly of the Chinese tupelo Nyssa sinensis.</title>
        <authorList>
            <person name="Yang X."/>
            <person name="Kang M."/>
            <person name="Yang Y."/>
            <person name="Xiong H."/>
            <person name="Wang M."/>
            <person name="Zhang Z."/>
            <person name="Wang Z."/>
            <person name="Wu H."/>
            <person name="Ma T."/>
            <person name="Liu J."/>
            <person name="Xi Z."/>
        </authorList>
    </citation>
    <scope>NUCLEOTIDE SEQUENCE [LARGE SCALE GENOMIC DNA]</scope>
    <source>
        <strain evidence="14">J267</strain>
        <tissue evidence="14">Leaf</tissue>
    </source>
</reference>
<dbReference type="EMBL" id="CM018052">
    <property type="protein sequence ID" value="KAA8515610.1"/>
    <property type="molecule type" value="Genomic_DNA"/>
</dbReference>
<feature type="domain" description="Cytochrome b561" evidence="13">
    <location>
        <begin position="168"/>
        <end position="368"/>
    </location>
</feature>
<keyword evidence="5 8" id="KW-0249">Electron transport</keyword>
<evidence type="ECO:0000256" key="7">
    <source>
        <dbReference type="ARBA" id="ARBA00023136"/>
    </source>
</evidence>
<comment type="subcellular location">
    <subcellularLocation>
        <location evidence="1">Membrane</location>
    </subcellularLocation>
</comment>
<evidence type="ECO:0000256" key="2">
    <source>
        <dbReference type="ARBA" id="ARBA00022448"/>
    </source>
</evidence>
<evidence type="ECO:0000256" key="11">
    <source>
        <dbReference type="SAM" id="SignalP"/>
    </source>
</evidence>
<name>A0A5J4ZB33_9ASTE</name>
<keyword evidence="15" id="KW-1185">Reference proteome</keyword>
<evidence type="ECO:0000256" key="3">
    <source>
        <dbReference type="ARBA" id="ARBA00022692"/>
    </source>
</evidence>
<accession>A0A5J4ZB33</accession>